<proteinExistence type="predicted"/>
<dbReference type="AlphaFoldDB" id="A0A0V0RBE6"/>
<evidence type="ECO:0000313" key="1">
    <source>
        <dbReference type="EMBL" id="KRX11779.1"/>
    </source>
</evidence>
<organism evidence="1 2">
    <name type="scientific">Trichinella nelsoni</name>
    <dbReference type="NCBI Taxonomy" id="6336"/>
    <lineage>
        <taxon>Eukaryota</taxon>
        <taxon>Metazoa</taxon>
        <taxon>Ecdysozoa</taxon>
        <taxon>Nematoda</taxon>
        <taxon>Enoplea</taxon>
        <taxon>Dorylaimia</taxon>
        <taxon>Trichinellida</taxon>
        <taxon>Trichinellidae</taxon>
        <taxon>Trichinella</taxon>
    </lineage>
</organism>
<protein>
    <submittedName>
        <fullName evidence="1">Uncharacterized protein</fullName>
    </submittedName>
</protein>
<dbReference type="Proteomes" id="UP000054630">
    <property type="component" value="Unassembled WGS sequence"/>
</dbReference>
<keyword evidence="2" id="KW-1185">Reference proteome</keyword>
<reference evidence="1 2" key="1">
    <citation type="submission" date="2015-01" db="EMBL/GenBank/DDBJ databases">
        <title>Evolution of Trichinella species and genotypes.</title>
        <authorList>
            <person name="Korhonen P.K."/>
            <person name="Edoardo P."/>
            <person name="Giuseppe L.R."/>
            <person name="Gasser R.B."/>
        </authorList>
    </citation>
    <scope>NUCLEOTIDE SEQUENCE [LARGE SCALE GENOMIC DNA]</scope>
    <source>
        <strain evidence="1">ISS37</strain>
    </source>
</reference>
<evidence type="ECO:0000313" key="2">
    <source>
        <dbReference type="Proteomes" id="UP000054630"/>
    </source>
</evidence>
<accession>A0A0V0RBE6</accession>
<dbReference type="EMBL" id="JYDL01001425">
    <property type="protein sequence ID" value="KRX11779.1"/>
    <property type="molecule type" value="Genomic_DNA"/>
</dbReference>
<gene>
    <name evidence="1" type="ORF">T07_3022</name>
</gene>
<dbReference type="OrthoDB" id="5931068at2759"/>
<name>A0A0V0RBE6_9BILA</name>
<comment type="caution">
    <text evidence="1">The sequence shown here is derived from an EMBL/GenBank/DDBJ whole genome shotgun (WGS) entry which is preliminary data.</text>
</comment>
<sequence length="47" mass="4989">MTSLPARVISSLTPQWIRSVGSHEKAVCLAKQEVVCSFGQLGTSITA</sequence>